<dbReference type="InterPro" id="IPR000700">
    <property type="entry name" value="PAS-assoc_C"/>
</dbReference>
<protein>
    <recommendedName>
        <fullName evidence="1">diguanylate cyclase</fullName>
        <ecNumber evidence="1">2.7.7.65</ecNumber>
    </recommendedName>
</protein>
<gene>
    <name evidence="5" type="ORF">HN018_03135</name>
</gene>
<dbReference type="CDD" id="cd00130">
    <property type="entry name" value="PAS"/>
    <property type="match status" value="1"/>
</dbReference>
<dbReference type="InterPro" id="IPR001610">
    <property type="entry name" value="PAC"/>
</dbReference>
<dbReference type="InterPro" id="IPR043128">
    <property type="entry name" value="Rev_trsase/Diguanyl_cyclase"/>
</dbReference>
<dbReference type="EMBL" id="CP053708">
    <property type="protein sequence ID" value="QKE89178.1"/>
    <property type="molecule type" value="Genomic_DNA"/>
</dbReference>
<dbReference type="GO" id="GO:0052621">
    <property type="term" value="F:diguanylate cyclase activity"/>
    <property type="evidence" value="ECO:0007669"/>
    <property type="project" value="UniProtKB-EC"/>
</dbReference>
<dbReference type="AlphaFoldDB" id="A0A6M8HLF7"/>
<sequence>MRLSQEIHRFIGTPGETISETAEAALTVVHPDDLDAVTIAFDNITAGRNSSITLICRVRHQEGHFIRVLFRGQVVERDSEGHPGEILGIAVKCDQESRLLLQHYWPQDVESFLDDAEIAVWRFDSRSNTTVRSHRSSTMLGYRPGDIAAGWPGWVALIHADDRMRVLDGVEQATRDGVKTYQQEYRMLCRDGSYLWILDRVRVHAHTLDGGIDVSSGLFIDISTQVAARQALEALSVTDGLTGISNRRQFDDTLTAMWGGYERSGRPLSLLLIDVDFFKLFNDQYGHQAGDECLRILSQAMSLTLRKGLDLLARYGGEEFAVLLPDCPAAEAWQIAERIRSTICALRIRHDARRIGMPIVTVSIGIAASDSLLIARADQLVGAADGALYRAKRLGRDRTVIAFEEPEDSASASLDLGGFDAWPLPRPEVRAVQPLPR</sequence>
<name>A0A6M8HLF7_9PROT</name>
<dbReference type="PANTHER" id="PTHR45138:SF9">
    <property type="entry name" value="DIGUANYLATE CYCLASE DGCM-RELATED"/>
    <property type="match status" value="1"/>
</dbReference>
<feature type="domain" description="PAC" evidence="3">
    <location>
        <begin position="181"/>
        <end position="234"/>
    </location>
</feature>
<keyword evidence="6" id="KW-1185">Reference proteome</keyword>
<dbReference type="PROSITE" id="PS50113">
    <property type="entry name" value="PAC"/>
    <property type="match status" value="1"/>
</dbReference>
<dbReference type="InterPro" id="IPR050469">
    <property type="entry name" value="Diguanylate_Cyclase"/>
</dbReference>
<dbReference type="SUPFAM" id="SSF55785">
    <property type="entry name" value="PYP-like sensor domain (PAS domain)"/>
    <property type="match status" value="2"/>
</dbReference>
<evidence type="ECO:0000259" key="3">
    <source>
        <dbReference type="PROSITE" id="PS50113"/>
    </source>
</evidence>
<dbReference type="Gene3D" id="3.30.450.20">
    <property type="entry name" value="PAS domain"/>
    <property type="match status" value="2"/>
</dbReference>
<dbReference type="Pfam" id="PF08447">
    <property type="entry name" value="PAS_3"/>
    <property type="match status" value="2"/>
</dbReference>
<evidence type="ECO:0000256" key="2">
    <source>
        <dbReference type="ARBA" id="ARBA00034247"/>
    </source>
</evidence>
<accession>A0A6M8HLF7</accession>
<dbReference type="PROSITE" id="PS50887">
    <property type="entry name" value="GGDEF"/>
    <property type="match status" value="1"/>
</dbReference>
<dbReference type="InterPro" id="IPR000160">
    <property type="entry name" value="GGDEF_dom"/>
</dbReference>
<evidence type="ECO:0000256" key="1">
    <source>
        <dbReference type="ARBA" id="ARBA00012528"/>
    </source>
</evidence>
<dbReference type="InterPro" id="IPR013655">
    <property type="entry name" value="PAS_fold_3"/>
</dbReference>
<reference evidence="5 6" key="1">
    <citation type="journal article" date="2014" name="World J. Microbiol. Biotechnol.">
        <title>Biodiversity and physiological characteristics of Antarctic and Arctic lichens-associated bacteria.</title>
        <authorList>
            <person name="Lee Y.M."/>
            <person name="Kim E.H."/>
            <person name="Lee H.K."/>
            <person name="Hong S.G."/>
        </authorList>
    </citation>
    <scope>NUCLEOTIDE SEQUENCE [LARGE SCALE GENOMIC DNA]</scope>
    <source>
        <strain evidence="5 6">PAMC 26569</strain>
    </source>
</reference>
<comment type="catalytic activity">
    <reaction evidence="2">
        <text>2 GTP = 3',3'-c-di-GMP + 2 diphosphate</text>
        <dbReference type="Rhea" id="RHEA:24898"/>
        <dbReference type="ChEBI" id="CHEBI:33019"/>
        <dbReference type="ChEBI" id="CHEBI:37565"/>
        <dbReference type="ChEBI" id="CHEBI:58805"/>
        <dbReference type="EC" id="2.7.7.65"/>
    </reaction>
</comment>
<dbReference type="SMART" id="SM00086">
    <property type="entry name" value="PAC"/>
    <property type="match status" value="2"/>
</dbReference>
<dbReference type="Proteomes" id="UP000500767">
    <property type="component" value="Chromosome"/>
</dbReference>
<organism evidence="5 6">
    <name type="scientific">Lichenicola cladoniae</name>
    <dbReference type="NCBI Taxonomy" id="1484109"/>
    <lineage>
        <taxon>Bacteria</taxon>
        <taxon>Pseudomonadati</taxon>
        <taxon>Pseudomonadota</taxon>
        <taxon>Alphaproteobacteria</taxon>
        <taxon>Acetobacterales</taxon>
        <taxon>Acetobacteraceae</taxon>
        <taxon>Lichenicola</taxon>
    </lineage>
</organism>
<dbReference type="FunFam" id="3.30.70.270:FF:000001">
    <property type="entry name" value="Diguanylate cyclase domain protein"/>
    <property type="match status" value="1"/>
</dbReference>
<evidence type="ECO:0000259" key="4">
    <source>
        <dbReference type="PROSITE" id="PS50887"/>
    </source>
</evidence>
<evidence type="ECO:0000313" key="5">
    <source>
        <dbReference type="EMBL" id="QKE89178.1"/>
    </source>
</evidence>
<dbReference type="KEGG" id="lck:HN018_03135"/>
<dbReference type="Pfam" id="PF00990">
    <property type="entry name" value="GGDEF"/>
    <property type="match status" value="1"/>
</dbReference>
<evidence type="ECO:0000313" key="6">
    <source>
        <dbReference type="Proteomes" id="UP000500767"/>
    </source>
</evidence>
<dbReference type="NCBIfam" id="TIGR00229">
    <property type="entry name" value="sensory_box"/>
    <property type="match status" value="1"/>
</dbReference>
<dbReference type="InterPro" id="IPR000014">
    <property type="entry name" value="PAS"/>
</dbReference>
<proteinExistence type="predicted"/>
<dbReference type="NCBIfam" id="TIGR00254">
    <property type="entry name" value="GGDEF"/>
    <property type="match status" value="1"/>
</dbReference>
<dbReference type="EC" id="2.7.7.65" evidence="1"/>
<dbReference type="InterPro" id="IPR035965">
    <property type="entry name" value="PAS-like_dom_sf"/>
</dbReference>
<dbReference type="GO" id="GO:1902201">
    <property type="term" value="P:negative regulation of bacterial-type flagellum-dependent cell motility"/>
    <property type="evidence" value="ECO:0007669"/>
    <property type="project" value="TreeGrafter"/>
</dbReference>
<dbReference type="CDD" id="cd01949">
    <property type="entry name" value="GGDEF"/>
    <property type="match status" value="1"/>
</dbReference>
<dbReference type="Gene3D" id="3.30.70.270">
    <property type="match status" value="1"/>
</dbReference>
<dbReference type="SMART" id="SM00267">
    <property type="entry name" value="GGDEF"/>
    <property type="match status" value="1"/>
</dbReference>
<dbReference type="GO" id="GO:0005886">
    <property type="term" value="C:plasma membrane"/>
    <property type="evidence" value="ECO:0007669"/>
    <property type="project" value="TreeGrafter"/>
</dbReference>
<dbReference type="InterPro" id="IPR029787">
    <property type="entry name" value="Nucleotide_cyclase"/>
</dbReference>
<dbReference type="PANTHER" id="PTHR45138">
    <property type="entry name" value="REGULATORY COMPONENTS OF SENSORY TRANSDUCTION SYSTEM"/>
    <property type="match status" value="1"/>
</dbReference>
<feature type="domain" description="GGDEF" evidence="4">
    <location>
        <begin position="266"/>
        <end position="404"/>
    </location>
</feature>
<dbReference type="SUPFAM" id="SSF55073">
    <property type="entry name" value="Nucleotide cyclase"/>
    <property type="match status" value="1"/>
</dbReference>
<dbReference type="GO" id="GO:0043709">
    <property type="term" value="P:cell adhesion involved in single-species biofilm formation"/>
    <property type="evidence" value="ECO:0007669"/>
    <property type="project" value="TreeGrafter"/>
</dbReference>